<comment type="caution">
    <text evidence="3">The sequence shown here is derived from an EMBL/GenBank/DDBJ whole genome shotgun (WGS) entry which is preliminary data.</text>
</comment>
<name>A0A2U2PH63_9SPHI</name>
<keyword evidence="2" id="KW-0812">Transmembrane</keyword>
<evidence type="ECO:0000313" key="3">
    <source>
        <dbReference type="EMBL" id="PWG80736.1"/>
    </source>
</evidence>
<gene>
    <name evidence="3" type="ORF">DDR33_09750</name>
</gene>
<dbReference type="OrthoDB" id="793629at2"/>
<organism evidence="3 4">
    <name type="scientific">Pararcticibacter amylolyticus</name>
    <dbReference type="NCBI Taxonomy" id="2173175"/>
    <lineage>
        <taxon>Bacteria</taxon>
        <taxon>Pseudomonadati</taxon>
        <taxon>Bacteroidota</taxon>
        <taxon>Sphingobacteriia</taxon>
        <taxon>Sphingobacteriales</taxon>
        <taxon>Sphingobacteriaceae</taxon>
        <taxon>Pararcticibacter</taxon>
    </lineage>
</organism>
<dbReference type="AlphaFoldDB" id="A0A2U2PH63"/>
<dbReference type="EMBL" id="QEAS01000007">
    <property type="protein sequence ID" value="PWG80736.1"/>
    <property type="molecule type" value="Genomic_DNA"/>
</dbReference>
<evidence type="ECO:0000313" key="4">
    <source>
        <dbReference type="Proteomes" id="UP000245647"/>
    </source>
</evidence>
<proteinExistence type="predicted"/>
<feature type="transmembrane region" description="Helical" evidence="2">
    <location>
        <begin position="6"/>
        <end position="22"/>
    </location>
</feature>
<evidence type="ECO:0000256" key="1">
    <source>
        <dbReference type="SAM" id="MobiDB-lite"/>
    </source>
</evidence>
<keyword evidence="4" id="KW-1185">Reference proteome</keyword>
<keyword evidence="2" id="KW-1133">Transmembrane helix</keyword>
<dbReference type="RefSeq" id="WP_109415592.1">
    <property type="nucleotide sequence ID" value="NZ_QEAS01000007.1"/>
</dbReference>
<accession>A0A2U2PH63</accession>
<feature type="compositionally biased region" description="Basic and acidic residues" evidence="1">
    <location>
        <begin position="90"/>
        <end position="105"/>
    </location>
</feature>
<keyword evidence="2" id="KW-0472">Membrane</keyword>
<reference evidence="3 4" key="1">
    <citation type="submission" date="2018-04" db="EMBL/GenBank/DDBJ databases">
        <title>Pedobacter chongqingensis sp. nov., isolated from a rottenly hemp rope.</title>
        <authorList>
            <person name="Cai Y."/>
        </authorList>
    </citation>
    <scope>NUCLEOTIDE SEQUENCE [LARGE SCALE GENOMIC DNA]</scope>
    <source>
        <strain evidence="3 4">FJ4-8</strain>
    </source>
</reference>
<evidence type="ECO:0000256" key="2">
    <source>
        <dbReference type="SAM" id="Phobius"/>
    </source>
</evidence>
<dbReference type="Proteomes" id="UP000245647">
    <property type="component" value="Unassembled WGS sequence"/>
</dbReference>
<sequence length="187" mass="22062">MKEYLPFLIGAALVLFQFYNNFKKEQEKARKRIPSQPRAEGEPDVPQAKKASRQSPTPVPSPWSQQGRDQRPVSPLPKVERKPEPVLVKETFDPHRPYEPTYKREYQEPLYQRPSKQETVKPEKVSTMKRVEISHLEDISQETLFSRSIHQPHQHGFKSFHHEDGEVYEFDMRDAIIKEAILNRPQY</sequence>
<feature type="region of interest" description="Disordered" evidence="1">
    <location>
        <begin position="26"/>
        <end position="105"/>
    </location>
</feature>
<protein>
    <submittedName>
        <fullName evidence="3">Uncharacterized protein</fullName>
    </submittedName>
</protein>